<dbReference type="AlphaFoldDB" id="A0A8U0A644"/>
<name>A0A8U0A644_9EURY</name>
<evidence type="ECO:0000313" key="1">
    <source>
        <dbReference type="EMBL" id="UPM44504.1"/>
    </source>
</evidence>
<reference evidence="1" key="1">
    <citation type="submission" date="2022-04" db="EMBL/GenBank/DDBJ databases">
        <title>Halocatena sp. nov., isolated from a salt lake.</title>
        <authorList>
            <person name="Cui H.-L."/>
        </authorList>
    </citation>
    <scope>NUCLEOTIDE SEQUENCE</scope>
    <source>
        <strain evidence="1">AD-1</strain>
        <plasmid evidence="1">unnamed1</plasmid>
    </source>
</reference>
<proteinExistence type="predicted"/>
<keyword evidence="2" id="KW-1185">Reference proteome</keyword>
<dbReference type="RefSeq" id="WP_247995158.1">
    <property type="nucleotide sequence ID" value="NZ_CP096020.1"/>
</dbReference>
<sequence length="122" mass="13132">MDLSEAAASHGTTYSPCEAPKDCELYLETALLCTVAGSRGSTPNEHQFLEHPHIENTETLESCYDGKQAMDFTITADETILMSNDTPNAASKLAGQYDIETTSVGTIRASANELASLTREVD</sequence>
<evidence type="ECO:0000313" key="2">
    <source>
        <dbReference type="Proteomes" id="UP000831768"/>
    </source>
</evidence>
<accession>A0A8U0A644</accession>
<protein>
    <submittedName>
        <fullName evidence="1">Uncharacterized protein</fullName>
    </submittedName>
</protein>
<gene>
    <name evidence="1" type="ORF">MW046_13775</name>
</gene>
<dbReference type="EMBL" id="CP096020">
    <property type="protein sequence ID" value="UPM44504.1"/>
    <property type="molecule type" value="Genomic_DNA"/>
</dbReference>
<dbReference type="GeneID" id="71929136"/>
<organism evidence="1 2">
    <name type="scientific">Halocatena salina</name>
    <dbReference type="NCBI Taxonomy" id="2934340"/>
    <lineage>
        <taxon>Archaea</taxon>
        <taxon>Methanobacteriati</taxon>
        <taxon>Methanobacteriota</taxon>
        <taxon>Stenosarchaea group</taxon>
        <taxon>Halobacteria</taxon>
        <taxon>Halobacteriales</taxon>
        <taxon>Natronomonadaceae</taxon>
        <taxon>Halocatena</taxon>
    </lineage>
</organism>
<geneLocation type="plasmid" evidence="1 2">
    <name>unnamed1</name>
</geneLocation>
<dbReference type="Proteomes" id="UP000831768">
    <property type="component" value="Plasmid unnamed1"/>
</dbReference>
<keyword evidence="1" id="KW-0614">Plasmid</keyword>
<dbReference type="KEGG" id="haad:MW046_13775"/>